<evidence type="ECO:0000313" key="3">
    <source>
        <dbReference type="EMBL" id="KMW58908.1"/>
    </source>
</evidence>
<dbReference type="AlphaFoldDB" id="A0A0J9GZK7"/>
<organism evidence="3 4">
    <name type="scientific">Candidatus Rhodobacter oscarellae</name>
    <dbReference type="NCBI Taxonomy" id="1675527"/>
    <lineage>
        <taxon>Bacteria</taxon>
        <taxon>Pseudomonadati</taxon>
        <taxon>Pseudomonadota</taxon>
        <taxon>Alphaproteobacteria</taxon>
        <taxon>Rhodobacterales</taxon>
        <taxon>Rhodobacter group</taxon>
        <taxon>Rhodobacter</taxon>
    </lineage>
</organism>
<name>A0A0J9GZK7_9RHOB</name>
<dbReference type="PANTHER" id="PTHR35335">
    <property type="entry name" value="UPF0716 PROTEIN FXSA"/>
    <property type="match status" value="1"/>
</dbReference>
<feature type="compositionally biased region" description="Polar residues" evidence="1">
    <location>
        <begin position="158"/>
        <end position="167"/>
    </location>
</feature>
<feature type="compositionally biased region" description="Basic and acidic residues" evidence="1">
    <location>
        <begin position="144"/>
        <end position="155"/>
    </location>
</feature>
<sequence length="167" mass="18109">MWLFALFVAVPLIEIALFIQIGGAIGLGWTLLIVVITAILGTWLVRAQGLRALADLQNSFQQLNDPTEHLAHGAMILFSGALLLTPGFFTDTVGFLLLVPQVRLAVFGYVRARVKVAQFSMGSAPRPGTGATRDDVIDGEFEEVATKPEEVDRPKSPTHGTSGWTRH</sequence>
<dbReference type="RefSeq" id="WP_049644461.1">
    <property type="nucleotide sequence ID" value="NZ_LFTY01000002.1"/>
</dbReference>
<dbReference type="STRING" id="1675527.AIOL_003889"/>
<keyword evidence="2" id="KW-0812">Transmembrane</keyword>
<dbReference type="Proteomes" id="UP000037178">
    <property type="component" value="Unassembled WGS sequence"/>
</dbReference>
<gene>
    <name evidence="3" type="ORF">AIOL_003889</name>
</gene>
<keyword evidence="2" id="KW-0472">Membrane</keyword>
<reference evidence="3 4" key="1">
    <citation type="submission" date="2015-06" db="EMBL/GenBank/DDBJ databases">
        <title>Draft genome sequence of an Alphaproteobacteria species associated to the Mediterranean sponge Oscarella lobularis.</title>
        <authorList>
            <person name="Jourda C."/>
            <person name="Santini S."/>
            <person name="Claverie J.-M."/>
        </authorList>
    </citation>
    <scope>NUCLEOTIDE SEQUENCE [LARGE SCALE GENOMIC DNA]</scope>
    <source>
        <strain evidence="3">IGS</strain>
    </source>
</reference>
<dbReference type="GO" id="GO:0016020">
    <property type="term" value="C:membrane"/>
    <property type="evidence" value="ECO:0007669"/>
    <property type="project" value="InterPro"/>
</dbReference>
<dbReference type="NCBIfam" id="NF008528">
    <property type="entry name" value="PRK11463.1-2"/>
    <property type="match status" value="1"/>
</dbReference>
<dbReference type="EMBL" id="LFTY01000002">
    <property type="protein sequence ID" value="KMW58908.1"/>
    <property type="molecule type" value="Genomic_DNA"/>
</dbReference>
<proteinExistence type="predicted"/>
<protein>
    <submittedName>
        <fullName evidence="3">FxsA protein</fullName>
    </submittedName>
</protein>
<feature type="transmembrane region" description="Helical" evidence="2">
    <location>
        <begin position="28"/>
        <end position="49"/>
    </location>
</feature>
<evidence type="ECO:0000313" key="4">
    <source>
        <dbReference type="Proteomes" id="UP000037178"/>
    </source>
</evidence>
<dbReference type="OrthoDB" id="9792788at2"/>
<accession>A0A0J9GZK7</accession>
<evidence type="ECO:0000256" key="1">
    <source>
        <dbReference type="SAM" id="MobiDB-lite"/>
    </source>
</evidence>
<dbReference type="Pfam" id="PF04186">
    <property type="entry name" value="FxsA"/>
    <property type="match status" value="1"/>
</dbReference>
<dbReference type="InterPro" id="IPR007313">
    <property type="entry name" value="FxsA"/>
</dbReference>
<keyword evidence="4" id="KW-1185">Reference proteome</keyword>
<dbReference type="PATRIC" id="fig|1675527.3.peg.4077"/>
<comment type="caution">
    <text evidence="3">The sequence shown here is derived from an EMBL/GenBank/DDBJ whole genome shotgun (WGS) entry which is preliminary data.</text>
</comment>
<feature type="transmembrane region" description="Helical" evidence="2">
    <location>
        <begin position="70"/>
        <end position="89"/>
    </location>
</feature>
<keyword evidence="2" id="KW-1133">Transmembrane helix</keyword>
<dbReference type="PANTHER" id="PTHR35335:SF1">
    <property type="entry name" value="UPF0716 PROTEIN FXSA"/>
    <property type="match status" value="1"/>
</dbReference>
<feature type="region of interest" description="Disordered" evidence="1">
    <location>
        <begin position="123"/>
        <end position="167"/>
    </location>
</feature>
<evidence type="ECO:0000256" key="2">
    <source>
        <dbReference type="SAM" id="Phobius"/>
    </source>
</evidence>